<dbReference type="AlphaFoldDB" id="A0A1R0GTK0"/>
<evidence type="ECO:0000313" key="2">
    <source>
        <dbReference type="Proteomes" id="UP000187455"/>
    </source>
</evidence>
<evidence type="ECO:0000313" key="1">
    <source>
        <dbReference type="EMBL" id="OLY80168.1"/>
    </source>
</evidence>
<name>A0A1R0GTK0_9FUNG</name>
<protein>
    <submittedName>
        <fullName evidence="1">Uncharacterized protein</fullName>
    </submittedName>
</protein>
<dbReference type="Proteomes" id="UP000187455">
    <property type="component" value="Unassembled WGS sequence"/>
</dbReference>
<keyword evidence="2" id="KW-1185">Reference proteome</keyword>
<proteinExistence type="predicted"/>
<reference evidence="1 2" key="1">
    <citation type="journal article" date="2016" name="Mol. Biol. Evol.">
        <title>Genome-Wide Survey of Gut Fungi (Harpellales) Reveals the First Horizontally Transferred Ubiquitin Gene from a Mosquito Host.</title>
        <authorList>
            <person name="Wang Y."/>
            <person name="White M.M."/>
            <person name="Kvist S."/>
            <person name="Moncalvo J.M."/>
        </authorList>
    </citation>
    <scope>NUCLEOTIDE SEQUENCE [LARGE SCALE GENOMIC DNA]</scope>
    <source>
        <strain evidence="1 2">ALG-7-W6</strain>
    </source>
</reference>
<organism evidence="1 2">
    <name type="scientific">Smittium mucronatum</name>
    <dbReference type="NCBI Taxonomy" id="133383"/>
    <lineage>
        <taxon>Eukaryota</taxon>
        <taxon>Fungi</taxon>
        <taxon>Fungi incertae sedis</taxon>
        <taxon>Zoopagomycota</taxon>
        <taxon>Kickxellomycotina</taxon>
        <taxon>Harpellomycetes</taxon>
        <taxon>Harpellales</taxon>
        <taxon>Legeriomycetaceae</taxon>
        <taxon>Smittium</taxon>
    </lineage>
</organism>
<sequence length="141" mass="16715">MHPILVSKSAEYNRMSNIYNKGLEYYKKMDKQDSIINENTFDHLDPQGLEHQPNIFQNSIVYVPLPSSQNGPLNNIRDSSERDPLNFIHLRSYEVETEYNYLDKNENSHISYENLHLRNPRSFLGRRDQVFSKRNKLGLDR</sequence>
<accession>A0A1R0GTK0</accession>
<gene>
    <name evidence="1" type="ORF">AYI68_g5739</name>
</gene>
<comment type="caution">
    <text evidence="1">The sequence shown here is derived from an EMBL/GenBank/DDBJ whole genome shotgun (WGS) entry which is preliminary data.</text>
</comment>
<dbReference type="EMBL" id="LSSL01003708">
    <property type="protein sequence ID" value="OLY80168.1"/>
    <property type="molecule type" value="Genomic_DNA"/>
</dbReference>